<proteinExistence type="inferred from homology"/>
<dbReference type="PRINTS" id="PR00116">
    <property type="entry name" value="ARGINASE"/>
</dbReference>
<feature type="binding site" evidence="3">
    <location>
        <position position="178"/>
    </location>
    <ligand>
        <name>Mn(2+)</name>
        <dbReference type="ChEBI" id="CHEBI:29035"/>
        <label>1</label>
    </ligand>
</feature>
<feature type="binding site" evidence="3">
    <location>
        <position position="153"/>
    </location>
    <ligand>
        <name>Mn(2+)</name>
        <dbReference type="ChEBI" id="CHEBI:29035"/>
        <label>1</label>
    </ligand>
</feature>
<dbReference type="GO" id="GO:0008783">
    <property type="term" value="F:agmatinase activity"/>
    <property type="evidence" value="ECO:0007669"/>
    <property type="project" value="TreeGrafter"/>
</dbReference>
<dbReference type="Proteomes" id="UP000621799">
    <property type="component" value="Unassembled WGS sequence"/>
</dbReference>
<dbReference type="RefSeq" id="WP_264321050.1">
    <property type="nucleotide sequence ID" value="NZ_JADEXN010000120.1"/>
</dbReference>
<organism evidence="5 6">
    <name type="scientific">Zarconia navalis LEGE 11467</name>
    <dbReference type="NCBI Taxonomy" id="1828826"/>
    <lineage>
        <taxon>Bacteria</taxon>
        <taxon>Bacillati</taxon>
        <taxon>Cyanobacteriota</taxon>
        <taxon>Cyanophyceae</taxon>
        <taxon>Oscillatoriophycideae</taxon>
        <taxon>Oscillatoriales</taxon>
        <taxon>Oscillatoriales incertae sedis</taxon>
        <taxon>Zarconia</taxon>
        <taxon>Zarconia navalis</taxon>
    </lineage>
</organism>
<comment type="similarity">
    <text evidence="4">Belongs to the arginase family.</text>
</comment>
<sequence length="350" mass="38637">MNRIPFDPNGVSRPNGCFFGFPDSGEEAKIVFLPVPWDVTTSYGIGTADGPQAILEASLQVDLYDFDLPDAWQIPRGTIPIDARIRDRSATLQHQARSIVAHLEEGGEVSDLAIAAQLQIVNQASSVLNDWVYERARSLLEENKLVGLVGGDHSTPLGLMKALAQRHGEYGILQIDAHADLRQAFEGFTHSHASIMYNALQLSEMTHLVQVGIRDACEEERQLAISDSRVVMFDDWQLKANGYQGISWHQQCEAIVAALPEKVYISFDIDGLDPRFCPHTGTPVPGGLDFNQGIYLIQILARSGKTIIGFDLCEVAPGMNDEWDGNVGARLLYKLSNLMYLSGRSRSNKK</sequence>
<protein>
    <submittedName>
        <fullName evidence="5">Agmatinase family protein</fullName>
    </submittedName>
</protein>
<keyword evidence="2" id="KW-0378">Hydrolase</keyword>
<evidence type="ECO:0000256" key="3">
    <source>
        <dbReference type="PIRSR" id="PIRSR036979-1"/>
    </source>
</evidence>
<dbReference type="Gene3D" id="3.40.800.10">
    <property type="entry name" value="Ureohydrolase domain"/>
    <property type="match status" value="1"/>
</dbReference>
<feature type="binding site" evidence="3">
    <location>
        <position position="180"/>
    </location>
    <ligand>
        <name>Mn(2+)</name>
        <dbReference type="ChEBI" id="CHEBI:29035"/>
        <label>1</label>
    </ligand>
</feature>
<reference evidence="5" key="1">
    <citation type="submission" date="2020-10" db="EMBL/GenBank/DDBJ databases">
        <authorList>
            <person name="Castelo-Branco R."/>
            <person name="Eusebio N."/>
            <person name="Adriana R."/>
            <person name="Vieira A."/>
            <person name="Brugerolle De Fraissinette N."/>
            <person name="Rezende De Castro R."/>
            <person name="Schneider M.P."/>
            <person name="Vasconcelos V."/>
            <person name="Leao P.N."/>
        </authorList>
    </citation>
    <scope>NUCLEOTIDE SEQUENCE</scope>
    <source>
        <strain evidence="5">LEGE 11467</strain>
    </source>
</reference>
<name>A0A928Z9I8_9CYAN</name>
<feature type="binding site" evidence="3">
    <location>
        <position position="176"/>
    </location>
    <ligand>
        <name>Mn(2+)</name>
        <dbReference type="ChEBI" id="CHEBI:29035"/>
        <label>1</label>
    </ligand>
</feature>
<dbReference type="EMBL" id="JADEXN010000120">
    <property type="protein sequence ID" value="MBE9040811.1"/>
    <property type="molecule type" value="Genomic_DNA"/>
</dbReference>
<keyword evidence="3" id="KW-0464">Manganese</keyword>
<accession>A0A928Z9I8</accession>
<evidence type="ECO:0000256" key="4">
    <source>
        <dbReference type="PROSITE-ProRule" id="PRU00742"/>
    </source>
</evidence>
<dbReference type="AlphaFoldDB" id="A0A928Z9I8"/>
<comment type="cofactor">
    <cofactor evidence="3">
        <name>Mn(2+)</name>
        <dbReference type="ChEBI" id="CHEBI:29035"/>
    </cofactor>
    <text evidence="3">Binds 2 manganese ions per subunit.</text>
</comment>
<keyword evidence="6" id="KW-1185">Reference proteome</keyword>
<dbReference type="InterPro" id="IPR023696">
    <property type="entry name" value="Ureohydrolase_dom_sf"/>
</dbReference>
<dbReference type="CDD" id="cd11593">
    <property type="entry name" value="Agmatinase-like_2"/>
    <property type="match status" value="1"/>
</dbReference>
<evidence type="ECO:0000313" key="6">
    <source>
        <dbReference type="Proteomes" id="UP000621799"/>
    </source>
</evidence>
<dbReference type="PROSITE" id="PS51409">
    <property type="entry name" value="ARGINASE_2"/>
    <property type="match status" value="1"/>
</dbReference>
<evidence type="ECO:0000313" key="5">
    <source>
        <dbReference type="EMBL" id="MBE9040811.1"/>
    </source>
</evidence>
<evidence type="ECO:0000256" key="2">
    <source>
        <dbReference type="ARBA" id="ARBA00022801"/>
    </source>
</evidence>
<evidence type="ECO:0000256" key="1">
    <source>
        <dbReference type="ARBA" id="ARBA00022723"/>
    </source>
</evidence>
<keyword evidence="1 3" id="KW-0479">Metal-binding</keyword>
<comment type="caution">
    <text evidence="5">The sequence shown here is derived from an EMBL/GenBank/DDBJ whole genome shotgun (WGS) entry which is preliminary data.</text>
</comment>
<dbReference type="Pfam" id="PF00491">
    <property type="entry name" value="Arginase"/>
    <property type="match status" value="1"/>
</dbReference>
<dbReference type="PANTHER" id="PTHR11358:SF26">
    <property type="entry name" value="GUANIDINO ACID HYDROLASE, MITOCHONDRIAL"/>
    <property type="match status" value="1"/>
</dbReference>
<dbReference type="SUPFAM" id="SSF52768">
    <property type="entry name" value="Arginase/deacetylase"/>
    <property type="match status" value="1"/>
</dbReference>
<dbReference type="PIRSF" id="PIRSF036979">
    <property type="entry name" value="Arginase"/>
    <property type="match status" value="1"/>
</dbReference>
<gene>
    <name evidence="5" type="ORF">IQ235_08470</name>
</gene>
<feature type="binding site" evidence="3">
    <location>
        <position position="270"/>
    </location>
    <ligand>
        <name>Mn(2+)</name>
        <dbReference type="ChEBI" id="CHEBI:29035"/>
        <label>1</label>
    </ligand>
</feature>
<dbReference type="GO" id="GO:0046872">
    <property type="term" value="F:metal ion binding"/>
    <property type="evidence" value="ECO:0007669"/>
    <property type="project" value="UniProtKB-KW"/>
</dbReference>
<dbReference type="GO" id="GO:0033389">
    <property type="term" value="P:putrescine biosynthetic process from arginine, via agmatine"/>
    <property type="evidence" value="ECO:0007669"/>
    <property type="project" value="TreeGrafter"/>
</dbReference>
<feature type="binding site" evidence="3">
    <location>
        <position position="268"/>
    </location>
    <ligand>
        <name>Mn(2+)</name>
        <dbReference type="ChEBI" id="CHEBI:29035"/>
        <label>1</label>
    </ligand>
</feature>
<dbReference type="PANTHER" id="PTHR11358">
    <property type="entry name" value="ARGINASE/AGMATINASE"/>
    <property type="match status" value="1"/>
</dbReference>
<dbReference type="InterPro" id="IPR006035">
    <property type="entry name" value="Ureohydrolase"/>
</dbReference>